<organism evidence="1 2">
    <name type="scientific">Linum tenue</name>
    <dbReference type="NCBI Taxonomy" id="586396"/>
    <lineage>
        <taxon>Eukaryota</taxon>
        <taxon>Viridiplantae</taxon>
        <taxon>Streptophyta</taxon>
        <taxon>Embryophyta</taxon>
        <taxon>Tracheophyta</taxon>
        <taxon>Spermatophyta</taxon>
        <taxon>Magnoliopsida</taxon>
        <taxon>eudicotyledons</taxon>
        <taxon>Gunneridae</taxon>
        <taxon>Pentapetalae</taxon>
        <taxon>rosids</taxon>
        <taxon>fabids</taxon>
        <taxon>Malpighiales</taxon>
        <taxon>Linaceae</taxon>
        <taxon>Linum</taxon>
    </lineage>
</organism>
<evidence type="ECO:0000313" key="1">
    <source>
        <dbReference type="EMBL" id="CAI0480920.1"/>
    </source>
</evidence>
<protein>
    <submittedName>
        <fullName evidence="1">Uncharacterized protein</fullName>
    </submittedName>
</protein>
<name>A0AAV0Q3H7_9ROSI</name>
<reference evidence="1" key="1">
    <citation type="submission" date="2022-08" db="EMBL/GenBank/DDBJ databases">
        <authorList>
            <person name="Gutierrez-Valencia J."/>
        </authorList>
    </citation>
    <scope>NUCLEOTIDE SEQUENCE</scope>
</reference>
<feature type="non-terminal residue" evidence="1">
    <location>
        <position position="46"/>
    </location>
</feature>
<accession>A0AAV0Q3H7</accession>
<comment type="caution">
    <text evidence="1">The sequence shown here is derived from an EMBL/GenBank/DDBJ whole genome shotgun (WGS) entry which is preliminary data.</text>
</comment>
<proteinExistence type="predicted"/>
<dbReference type="Proteomes" id="UP001154282">
    <property type="component" value="Unassembled WGS sequence"/>
</dbReference>
<dbReference type="EMBL" id="CAMGYJ010000009">
    <property type="protein sequence ID" value="CAI0480920.1"/>
    <property type="molecule type" value="Genomic_DNA"/>
</dbReference>
<evidence type="ECO:0000313" key="2">
    <source>
        <dbReference type="Proteomes" id="UP001154282"/>
    </source>
</evidence>
<dbReference type="AlphaFoldDB" id="A0AAV0Q3H7"/>
<gene>
    <name evidence="1" type="ORF">LITE_LOCUS41007</name>
</gene>
<sequence>MSRIAEDQVVEFSLEEIQSVKFQTSRTLLGRLFLETKFTPIELRNG</sequence>
<keyword evidence="2" id="KW-1185">Reference proteome</keyword>